<keyword evidence="1" id="KW-0175">Coiled coil</keyword>
<feature type="transmembrane region" description="Helical" evidence="2">
    <location>
        <begin position="12"/>
        <end position="33"/>
    </location>
</feature>
<evidence type="ECO:0000256" key="2">
    <source>
        <dbReference type="SAM" id="Phobius"/>
    </source>
</evidence>
<keyword evidence="4" id="KW-1185">Reference proteome</keyword>
<keyword evidence="2" id="KW-1133">Transmembrane helix</keyword>
<dbReference type="RefSeq" id="WP_104812609.1">
    <property type="nucleotide sequence ID" value="NZ_MQUB01000001.1"/>
</dbReference>
<sequence length="112" mass="13620">MKKLKEIGKNKWVKYLGNTYVIILILFIVWMLFFDTNSYLIHSELNDDIKALEENAEFYQQEIDKDTEFIEKMEDSNEIERYAREKYYLKRENEDIFIIEDADSLKTDTENE</sequence>
<dbReference type="EMBL" id="MQUB01000001">
    <property type="protein sequence ID" value="PQB04682.1"/>
    <property type="molecule type" value="Genomic_DNA"/>
</dbReference>
<accession>A0A2S7KPX7</accession>
<dbReference type="InterPro" id="IPR007060">
    <property type="entry name" value="FtsL/DivIC"/>
</dbReference>
<evidence type="ECO:0000256" key="1">
    <source>
        <dbReference type="SAM" id="Coils"/>
    </source>
</evidence>
<dbReference type="Pfam" id="PF04977">
    <property type="entry name" value="DivIC"/>
    <property type="match status" value="1"/>
</dbReference>
<keyword evidence="2" id="KW-0812">Transmembrane</keyword>
<dbReference type="AlphaFoldDB" id="A0A2S7KPX7"/>
<organism evidence="3 4">
    <name type="scientific">Aureitalea marina</name>
    <dbReference type="NCBI Taxonomy" id="930804"/>
    <lineage>
        <taxon>Bacteria</taxon>
        <taxon>Pseudomonadati</taxon>
        <taxon>Bacteroidota</taxon>
        <taxon>Flavobacteriia</taxon>
        <taxon>Flavobacteriales</taxon>
        <taxon>Flavobacteriaceae</taxon>
        <taxon>Aureitalea</taxon>
    </lineage>
</organism>
<gene>
    <name evidence="3" type="ORF">BST85_07075</name>
</gene>
<reference evidence="3 4" key="1">
    <citation type="submission" date="2016-11" db="EMBL/GenBank/DDBJ databases">
        <title>Trade-off between light-utilization and light-protection in marine flavobacteria.</title>
        <authorList>
            <person name="Kumagai Y."/>
        </authorList>
    </citation>
    <scope>NUCLEOTIDE SEQUENCE [LARGE SCALE GENOMIC DNA]</scope>
    <source>
        <strain evidence="3 4">NBRC 107741</strain>
    </source>
</reference>
<name>A0A2S7KPX7_9FLAO</name>
<proteinExistence type="predicted"/>
<protein>
    <submittedName>
        <fullName evidence="3">Septum formation initiator</fullName>
    </submittedName>
</protein>
<dbReference type="Proteomes" id="UP000239800">
    <property type="component" value="Unassembled WGS sequence"/>
</dbReference>
<evidence type="ECO:0000313" key="4">
    <source>
        <dbReference type="Proteomes" id="UP000239800"/>
    </source>
</evidence>
<evidence type="ECO:0000313" key="3">
    <source>
        <dbReference type="EMBL" id="PQB04682.1"/>
    </source>
</evidence>
<comment type="caution">
    <text evidence="3">The sequence shown here is derived from an EMBL/GenBank/DDBJ whole genome shotgun (WGS) entry which is preliminary data.</text>
</comment>
<dbReference type="OrthoDB" id="1467719at2"/>
<keyword evidence="2" id="KW-0472">Membrane</keyword>
<feature type="coiled-coil region" evidence="1">
    <location>
        <begin position="42"/>
        <end position="69"/>
    </location>
</feature>